<keyword evidence="4" id="KW-0408">Iron</keyword>
<evidence type="ECO:0000256" key="2">
    <source>
        <dbReference type="ARBA" id="ARBA00022723"/>
    </source>
</evidence>
<accession>X0WIR1</accession>
<organism evidence="6">
    <name type="scientific">marine sediment metagenome</name>
    <dbReference type="NCBI Taxonomy" id="412755"/>
    <lineage>
        <taxon>unclassified sequences</taxon>
        <taxon>metagenomes</taxon>
        <taxon>ecological metagenomes</taxon>
    </lineage>
</organism>
<dbReference type="PANTHER" id="PTHR43498:SF1">
    <property type="entry name" value="COB--COM HETERODISULFIDE REDUCTASE IRON-SULFUR SUBUNIT A"/>
    <property type="match status" value="1"/>
</dbReference>
<dbReference type="InterPro" id="IPR036188">
    <property type="entry name" value="FAD/NAD-bd_sf"/>
</dbReference>
<dbReference type="PANTHER" id="PTHR43498">
    <property type="entry name" value="FERREDOXIN:COB-COM HETERODISULFIDE REDUCTASE SUBUNIT A"/>
    <property type="match status" value="1"/>
</dbReference>
<reference evidence="6" key="1">
    <citation type="journal article" date="2014" name="Front. Microbiol.">
        <title>High frequency of phylogenetically diverse reductive dehalogenase-homologous genes in deep subseafloor sedimentary metagenomes.</title>
        <authorList>
            <person name="Kawai M."/>
            <person name="Futagami T."/>
            <person name="Toyoda A."/>
            <person name="Takaki Y."/>
            <person name="Nishi S."/>
            <person name="Hori S."/>
            <person name="Arai W."/>
            <person name="Tsubouchi T."/>
            <person name="Morono Y."/>
            <person name="Uchiyama I."/>
            <person name="Ito T."/>
            <person name="Fujiyama A."/>
            <person name="Inagaki F."/>
            <person name="Takami H."/>
        </authorList>
    </citation>
    <scope>NUCLEOTIDE SEQUENCE</scope>
    <source>
        <strain evidence="6">Expedition CK06-06</strain>
    </source>
</reference>
<keyword evidence="3" id="KW-0560">Oxidoreductase</keyword>
<evidence type="ECO:0000256" key="4">
    <source>
        <dbReference type="ARBA" id="ARBA00023004"/>
    </source>
</evidence>
<keyword evidence="2" id="KW-0479">Metal-binding</keyword>
<sequence length="251" mass="27374">NIDAHLDASLVSIDGSVGNFSTTISANGSETTVEHGAVIVAIGAEEGTPTEYLFGEDPRVVTQLQFEQILEAGDEIGSRVVMIQCVGSRDDERPYCSRVCCSQAVKNALRFKGEDPSRSVTIIYRDIRTYGKREDLYTRAREMGIRFVRYDPESKPEVAIVDGALTVGVDDPVLGQRLNLGADTLVLAPPVIPPSSAEELAQMLKVPLNVDRFFLEAHMKLRPIDFATDGVFLCGMAHSPKLVEESVSQAM</sequence>
<dbReference type="SUPFAM" id="SSF51905">
    <property type="entry name" value="FAD/NAD(P)-binding domain"/>
    <property type="match status" value="1"/>
</dbReference>
<feature type="non-terminal residue" evidence="6">
    <location>
        <position position="1"/>
    </location>
</feature>
<dbReference type="GO" id="GO:0016491">
    <property type="term" value="F:oxidoreductase activity"/>
    <property type="evidence" value="ECO:0007669"/>
    <property type="project" value="UniProtKB-KW"/>
</dbReference>
<dbReference type="AlphaFoldDB" id="X0WIR1"/>
<feature type="non-terminal residue" evidence="6">
    <location>
        <position position="251"/>
    </location>
</feature>
<evidence type="ECO:0000256" key="5">
    <source>
        <dbReference type="ARBA" id="ARBA00023014"/>
    </source>
</evidence>
<evidence type="ECO:0000256" key="3">
    <source>
        <dbReference type="ARBA" id="ARBA00023002"/>
    </source>
</evidence>
<evidence type="ECO:0008006" key="7">
    <source>
        <dbReference type="Google" id="ProtNLM"/>
    </source>
</evidence>
<keyword evidence="1" id="KW-0004">4Fe-4S</keyword>
<dbReference type="GO" id="GO:0051539">
    <property type="term" value="F:4 iron, 4 sulfur cluster binding"/>
    <property type="evidence" value="ECO:0007669"/>
    <property type="project" value="UniProtKB-KW"/>
</dbReference>
<dbReference type="GO" id="GO:0046872">
    <property type="term" value="F:metal ion binding"/>
    <property type="evidence" value="ECO:0007669"/>
    <property type="project" value="UniProtKB-KW"/>
</dbReference>
<dbReference type="InterPro" id="IPR039650">
    <property type="entry name" value="HdrA-like"/>
</dbReference>
<dbReference type="EMBL" id="BARS01042629">
    <property type="protein sequence ID" value="GAG30869.1"/>
    <property type="molecule type" value="Genomic_DNA"/>
</dbReference>
<proteinExistence type="predicted"/>
<comment type="caution">
    <text evidence="6">The sequence shown here is derived from an EMBL/GenBank/DDBJ whole genome shotgun (WGS) entry which is preliminary data.</text>
</comment>
<evidence type="ECO:0000256" key="1">
    <source>
        <dbReference type="ARBA" id="ARBA00022485"/>
    </source>
</evidence>
<gene>
    <name evidence="6" type="ORF">S01H1_64663</name>
</gene>
<keyword evidence="5" id="KW-0411">Iron-sulfur</keyword>
<evidence type="ECO:0000313" key="6">
    <source>
        <dbReference type="EMBL" id="GAG30869.1"/>
    </source>
</evidence>
<name>X0WIR1_9ZZZZ</name>
<protein>
    <recommendedName>
        <fullName evidence="7">FAD/NAD(P)-binding domain-containing protein</fullName>
    </recommendedName>
</protein>